<evidence type="ECO:0000313" key="2">
    <source>
        <dbReference type="Proteomes" id="UP000024635"/>
    </source>
</evidence>
<dbReference type="Proteomes" id="UP000024635">
    <property type="component" value="Unassembled WGS sequence"/>
</dbReference>
<dbReference type="AlphaFoldDB" id="A0A016T7B7"/>
<sequence>MWKFTVSICGHSAGVTSLPLFHRGYMVVHSGQPRIHRGSASCRGSTAGRNFRVGSIRGKCTRRSHASEASTRKSLEVWR</sequence>
<gene>
    <name evidence="1" type="primary">Acey_s0131.g1666</name>
    <name evidence="1" type="ORF">Y032_0131g1666</name>
</gene>
<dbReference type="EMBL" id="JARK01001467">
    <property type="protein sequence ID" value="EYB98504.1"/>
    <property type="molecule type" value="Genomic_DNA"/>
</dbReference>
<organism evidence="1 2">
    <name type="scientific">Ancylostoma ceylanicum</name>
    <dbReference type="NCBI Taxonomy" id="53326"/>
    <lineage>
        <taxon>Eukaryota</taxon>
        <taxon>Metazoa</taxon>
        <taxon>Ecdysozoa</taxon>
        <taxon>Nematoda</taxon>
        <taxon>Chromadorea</taxon>
        <taxon>Rhabditida</taxon>
        <taxon>Rhabditina</taxon>
        <taxon>Rhabditomorpha</taxon>
        <taxon>Strongyloidea</taxon>
        <taxon>Ancylostomatidae</taxon>
        <taxon>Ancylostomatinae</taxon>
        <taxon>Ancylostoma</taxon>
    </lineage>
</organism>
<name>A0A016T7B7_9BILA</name>
<protein>
    <submittedName>
        <fullName evidence="1">Uncharacterized protein</fullName>
    </submittedName>
</protein>
<proteinExistence type="predicted"/>
<reference evidence="2" key="1">
    <citation type="journal article" date="2015" name="Nat. Genet.">
        <title>The genome and transcriptome of the zoonotic hookworm Ancylostoma ceylanicum identify infection-specific gene families.</title>
        <authorList>
            <person name="Schwarz E.M."/>
            <person name="Hu Y."/>
            <person name="Antoshechkin I."/>
            <person name="Miller M.M."/>
            <person name="Sternberg P.W."/>
            <person name="Aroian R.V."/>
        </authorList>
    </citation>
    <scope>NUCLEOTIDE SEQUENCE</scope>
    <source>
        <strain evidence="2">HY135</strain>
    </source>
</reference>
<comment type="caution">
    <text evidence="1">The sequence shown here is derived from an EMBL/GenBank/DDBJ whole genome shotgun (WGS) entry which is preliminary data.</text>
</comment>
<accession>A0A016T7B7</accession>
<keyword evidence="2" id="KW-1185">Reference proteome</keyword>
<evidence type="ECO:0000313" key="1">
    <source>
        <dbReference type="EMBL" id="EYB98504.1"/>
    </source>
</evidence>